<dbReference type="GO" id="GO:0009279">
    <property type="term" value="C:cell outer membrane"/>
    <property type="evidence" value="ECO:0007669"/>
    <property type="project" value="UniProtKB-SubCell"/>
</dbReference>
<dbReference type="PRINTS" id="PR00184">
    <property type="entry name" value="NEISSPPORIN"/>
</dbReference>
<dbReference type="Proteomes" id="UP000030856">
    <property type="component" value="Unassembled WGS sequence"/>
</dbReference>
<evidence type="ECO:0000256" key="5">
    <source>
        <dbReference type="ARBA" id="ARBA00022692"/>
    </source>
</evidence>
<keyword evidence="10" id="KW-0998">Cell outer membrane</keyword>
<dbReference type="STRING" id="2340.JV46_22220"/>
<dbReference type="GO" id="GO:0046930">
    <property type="term" value="C:pore complex"/>
    <property type="evidence" value="ECO:0007669"/>
    <property type="project" value="UniProtKB-KW"/>
</dbReference>
<dbReference type="InterPro" id="IPR033900">
    <property type="entry name" value="Gram_neg_porin_domain"/>
</dbReference>
<feature type="chain" id="PRO_5002054723" evidence="11">
    <location>
        <begin position="22"/>
        <end position="392"/>
    </location>
</feature>
<comment type="subcellular location">
    <subcellularLocation>
        <location evidence="1">Cell outer membrane</location>
        <topology evidence="1">Multi-pass membrane protein</topology>
    </subcellularLocation>
</comment>
<evidence type="ECO:0000313" key="13">
    <source>
        <dbReference type="EMBL" id="KHF26351.1"/>
    </source>
</evidence>
<reference evidence="13 14" key="1">
    <citation type="journal article" date="2014" name="BMC Genomics">
        <title>The genome of the intracellular bacterium of the coastal bivalve, Solemya velum: a blueprint for thriving in and out of symbiosis.</title>
        <authorList>
            <person name="Dmytrenko O."/>
            <person name="Russell S.L."/>
            <person name="Loo W.T."/>
            <person name="Fontanez K.M."/>
            <person name="Liao L."/>
            <person name="Roeselers G."/>
            <person name="Sharma R."/>
            <person name="Stewart F.J."/>
            <person name="Newton I.L."/>
            <person name="Woyke T."/>
            <person name="Wu D."/>
            <person name="Lang J.M."/>
            <person name="Eisen J.A."/>
            <person name="Cavanaugh C.M."/>
        </authorList>
    </citation>
    <scope>NUCLEOTIDE SEQUENCE [LARGE SCALE GENOMIC DNA]</scope>
    <source>
        <strain evidence="13 14">WH</strain>
    </source>
</reference>
<dbReference type="InterPro" id="IPR002299">
    <property type="entry name" value="Porin_Neis"/>
</dbReference>
<dbReference type="InterPro" id="IPR023614">
    <property type="entry name" value="Porin_dom_sf"/>
</dbReference>
<dbReference type="SUPFAM" id="SSF56935">
    <property type="entry name" value="Porins"/>
    <property type="match status" value="1"/>
</dbReference>
<evidence type="ECO:0000256" key="3">
    <source>
        <dbReference type="ARBA" id="ARBA00022448"/>
    </source>
</evidence>
<keyword evidence="14" id="KW-1185">Reference proteome</keyword>
<evidence type="ECO:0000256" key="9">
    <source>
        <dbReference type="ARBA" id="ARBA00023136"/>
    </source>
</evidence>
<feature type="domain" description="Porin" evidence="12">
    <location>
        <begin position="8"/>
        <end position="366"/>
    </location>
</feature>
<feature type="signal peptide" evidence="11">
    <location>
        <begin position="1"/>
        <end position="21"/>
    </location>
</feature>
<evidence type="ECO:0000256" key="6">
    <source>
        <dbReference type="ARBA" id="ARBA00022729"/>
    </source>
</evidence>
<organism evidence="13 14">
    <name type="scientific">Solemya velum gill symbiont</name>
    <dbReference type="NCBI Taxonomy" id="2340"/>
    <lineage>
        <taxon>Bacteria</taxon>
        <taxon>Pseudomonadati</taxon>
        <taxon>Pseudomonadota</taxon>
        <taxon>Gammaproteobacteria</taxon>
        <taxon>sulfur-oxidizing symbionts</taxon>
    </lineage>
</organism>
<name>A0A0B0HFZ2_SOVGS</name>
<evidence type="ECO:0000256" key="8">
    <source>
        <dbReference type="ARBA" id="ARBA00023114"/>
    </source>
</evidence>
<keyword evidence="8" id="KW-0626">Porin</keyword>
<dbReference type="RefSeq" id="WP_043116109.1">
    <property type="nucleotide sequence ID" value="NZ_JRAA01000001.1"/>
</dbReference>
<dbReference type="GeneID" id="86992017"/>
<comment type="subunit">
    <text evidence="2">Homotrimer.</text>
</comment>
<comment type="caution">
    <text evidence="13">The sequence shown here is derived from an EMBL/GenBank/DDBJ whole genome shotgun (WGS) entry which is preliminary data.</text>
</comment>
<proteinExistence type="predicted"/>
<dbReference type="Pfam" id="PF13609">
    <property type="entry name" value="Porin_4"/>
    <property type="match status" value="1"/>
</dbReference>
<keyword evidence="4" id="KW-1134">Transmembrane beta strand</keyword>
<dbReference type="CDD" id="cd00342">
    <property type="entry name" value="gram_neg_porins"/>
    <property type="match status" value="1"/>
</dbReference>
<evidence type="ECO:0000256" key="7">
    <source>
        <dbReference type="ARBA" id="ARBA00023065"/>
    </source>
</evidence>
<gene>
    <name evidence="13" type="primary">ompC</name>
    <name evidence="13" type="ORF">JV46_22220</name>
</gene>
<dbReference type="InterPro" id="IPR050298">
    <property type="entry name" value="Gram-neg_bact_OMP"/>
</dbReference>
<protein>
    <submittedName>
        <fullName evidence="13">Outer membrane protein OmpC</fullName>
    </submittedName>
</protein>
<dbReference type="Gene3D" id="2.40.160.10">
    <property type="entry name" value="Porin"/>
    <property type="match status" value="1"/>
</dbReference>
<accession>A0A0B0HFZ2</accession>
<dbReference type="EMBL" id="JRAA01000001">
    <property type="protein sequence ID" value="KHF26351.1"/>
    <property type="molecule type" value="Genomic_DNA"/>
</dbReference>
<keyword evidence="5" id="KW-0812">Transmembrane</keyword>
<dbReference type="PANTHER" id="PTHR34501">
    <property type="entry name" value="PROTEIN YDDL-RELATED"/>
    <property type="match status" value="1"/>
</dbReference>
<dbReference type="InterPro" id="IPR001702">
    <property type="entry name" value="Porin_Gram-ve"/>
</dbReference>
<dbReference type="GO" id="GO:0015288">
    <property type="term" value="F:porin activity"/>
    <property type="evidence" value="ECO:0007669"/>
    <property type="project" value="UniProtKB-KW"/>
</dbReference>
<dbReference type="AlphaFoldDB" id="A0A0B0HFZ2"/>
<dbReference type="PANTHER" id="PTHR34501:SF9">
    <property type="entry name" value="MAJOR OUTER MEMBRANE PROTEIN P.IA"/>
    <property type="match status" value="1"/>
</dbReference>
<evidence type="ECO:0000313" key="14">
    <source>
        <dbReference type="Proteomes" id="UP000030856"/>
    </source>
</evidence>
<keyword evidence="9" id="KW-0472">Membrane</keyword>
<dbReference type="eggNOG" id="COG3203">
    <property type="taxonomic scope" value="Bacteria"/>
</dbReference>
<evidence type="ECO:0000259" key="12">
    <source>
        <dbReference type="Pfam" id="PF13609"/>
    </source>
</evidence>
<evidence type="ECO:0000256" key="1">
    <source>
        <dbReference type="ARBA" id="ARBA00004571"/>
    </source>
</evidence>
<evidence type="ECO:0000256" key="2">
    <source>
        <dbReference type="ARBA" id="ARBA00011233"/>
    </source>
</evidence>
<sequence length="392" mass="42669">MKKSLLAAMIAAVVAAPAANASVTIYGKIHASIDMIDYSHSRDTIDDIDAWYVVSRASRIGFKGTEDLGNGMSLIWKAETGYDITDGDAWGGGRNAYIGLAGDWGTFLYGNHDTPLKISTGKLDLFGDQLGDYNWSAGPEGALLGPGFHDVRAENAIAYISPNMNGLTFAAAIVPGEGLDYDVHGGGPDYTGPHTQNGLADSYSVAAMYSNNGLHLSAGYENLMAGTYYDTLFSKISPSLSSLELILREHDDDMQVWRVGAGYTMNAFTVNFVYENQQFDDVGIWRRNYSVINPRSEYEADAWQVSAAYDFGNNRIKLAYGENDADVVTESGPISGKSQHWTLGLDHKLSKRTMAYAQYAHAESDADYEADGRDYSMDEETSGFSIGLVHSF</sequence>
<dbReference type="GO" id="GO:0034220">
    <property type="term" value="P:monoatomic ion transmembrane transport"/>
    <property type="evidence" value="ECO:0007669"/>
    <property type="project" value="InterPro"/>
</dbReference>
<keyword evidence="6 11" id="KW-0732">Signal</keyword>
<evidence type="ECO:0000256" key="11">
    <source>
        <dbReference type="SAM" id="SignalP"/>
    </source>
</evidence>
<keyword evidence="7" id="KW-0406">Ion transport</keyword>
<evidence type="ECO:0000256" key="4">
    <source>
        <dbReference type="ARBA" id="ARBA00022452"/>
    </source>
</evidence>
<evidence type="ECO:0000256" key="10">
    <source>
        <dbReference type="ARBA" id="ARBA00023237"/>
    </source>
</evidence>
<keyword evidence="3" id="KW-0813">Transport</keyword>
<dbReference type="PRINTS" id="PR00182">
    <property type="entry name" value="ECOLNEIPORIN"/>
</dbReference>